<dbReference type="PROSITE" id="PS50977">
    <property type="entry name" value="HTH_TETR_2"/>
    <property type="match status" value="1"/>
</dbReference>
<evidence type="ECO:0000256" key="4">
    <source>
        <dbReference type="PROSITE-ProRule" id="PRU00335"/>
    </source>
</evidence>
<name>A0A1L3ZZL9_9SPHN</name>
<sequence length="209" mass="23087">MARLGETRPSPFRSREERDLERIEKREAVLKAAVEMFNARGFHATSLDDLAASLGISKPTIYHYLGNKDQVLLECLTRGLMQLRAAAEEAQTLPGTGLDRLRAFLRSYADVNMRDFGKSVIRTGEEALAPESAERLREMKREIDAALRNLVRAGIEDKSIAAGDVTMIAFTLAGALNWPGRWYNPAKGRSISDVAEAMVDILTAGLAPR</sequence>
<reference evidence="8" key="1">
    <citation type="submission" date="2016-11" db="EMBL/GenBank/DDBJ databases">
        <title>Complete Genome Sequence of alachlor-degrading Sphingomonas sp. strain JJ-A5.</title>
        <authorList>
            <person name="Lee H."/>
            <person name="Ka J.-O."/>
        </authorList>
    </citation>
    <scope>NUCLEOTIDE SEQUENCE [LARGE SCALE GENOMIC DNA]</scope>
    <source>
        <strain evidence="8">JJ-A5</strain>
    </source>
</reference>
<dbReference type="Proteomes" id="UP000182063">
    <property type="component" value="Chromosome"/>
</dbReference>
<dbReference type="KEGG" id="sphj:BSL82_10710"/>
<evidence type="ECO:0000313" key="8">
    <source>
        <dbReference type="Proteomes" id="UP000182063"/>
    </source>
</evidence>
<dbReference type="InterPro" id="IPR036271">
    <property type="entry name" value="Tet_transcr_reg_TetR-rel_C_sf"/>
</dbReference>
<dbReference type="FunFam" id="1.10.10.60:FF:000141">
    <property type="entry name" value="TetR family transcriptional regulator"/>
    <property type="match status" value="1"/>
</dbReference>
<feature type="domain" description="HTH tetR-type" evidence="6">
    <location>
        <begin position="23"/>
        <end position="83"/>
    </location>
</feature>
<dbReference type="GO" id="GO:0000976">
    <property type="term" value="F:transcription cis-regulatory region binding"/>
    <property type="evidence" value="ECO:0007669"/>
    <property type="project" value="TreeGrafter"/>
</dbReference>
<dbReference type="Gene3D" id="1.10.10.60">
    <property type="entry name" value="Homeodomain-like"/>
    <property type="match status" value="1"/>
</dbReference>
<gene>
    <name evidence="7" type="ORF">BSL82_10710</name>
</gene>
<protein>
    <submittedName>
        <fullName evidence="7">TetR family transcriptional regulator</fullName>
    </submittedName>
</protein>
<dbReference type="SUPFAM" id="SSF46689">
    <property type="entry name" value="Homeodomain-like"/>
    <property type="match status" value="1"/>
</dbReference>
<dbReference type="InterPro" id="IPR050109">
    <property type="entry name" value="HTH-type_TetR-like_transc_reg"/>
</dbReference>
<evidence type="ECO:0000256" key="5">
    <source>
        <dbReference type="SAM" id="Coils"/>
    </source>
</evidence>
<feature type="DNA-binding region" description="H-T-H motif" evidence="4">
    <location>
        <begin position="46"/>
        <end position="65"/>
    </location>
</feature>
<keyword evidence="5" id="KW-0175">Coiled coil</keyword>
<dbReference type="STRING" id="1921510.BSL82_10710"/>
<keyword evidence="8" id="KW-1185">Reference proteome</keyword>
<evidence type="ECO:0000256" key="3">
    <source>
        <dbReference type="ARBA" id="ARBA00023163"/>
    </source>
</evidence>
<accession>A0A1L3ZZL9</accession>
<dbReference type="InterPro" id="IPR009057">
    <property type="entry name" value="Homeodomain-like_sf"/>
</dbReference>
<evidence type="ECO:0000256" key="2">
    <source>
        <dbReference type="ARBA" id="ARBA00023125"/>
    </source>
</evidence>
<dbReference type="EMBL" id="CP018221">
    <property type="protein sequence ID" value="API61081.1"/>
    <property type="molecule type" value="Genomic_DNA"/>
</dbReference>
<feature type="coiled-coil region" evidence="5">
    <location>
        <begin position="129"/>
        <end position="156"/>
    </location>
</feature>
<evidence type="ECO:0000256" key="1">
    <source>
        <dbReference type="ARBA" id="ARBA00023015"/>
    </source>
</evidence>
<dbReference type="PRINTS" id="PR00455">
    <property type="entry name" value="HTHTETR"/>
</dbReference>
<keyword evidence="1" id="KW-0805">Transcription regulation</keyword>
<organism evidence="7 8">
    <name type="scientific">Tardibacter chloracetimidivorans</name>
    <dbReference type="NCBI Taxonomy" id="1921510"/>
    <lineage>
        <taxon>Bacteria</taxon>
        <taxon>Pseudomonadati</taxon>
        <taxon>Pseudomonadota</taxon>
        <taxon>Alphaproteobacteria</taxon>
        <taxon>Sphingomonadales</taxon>
        <taxon>Sphingomonadaceae</taxon>
        <taxon>Tardibacter</taxon>
    </lineage>
</organism>
<dbReference type="GO" id="GO:0003700">
    <property type="term" value="F:DNA-binding transcription factor activity"/>
    <property type="evidence" value="ECO:0007669"/>
    <property type="project" value="TreeGrafter"/>
</dbReference>
<dbReference type="Pfam" id="PF17932">
    <property type="entry name" value="TetR_C_24"/>
    <property type="match status" value="1"/>
</dbReference>
<dbReference type="PANTHER" id="PTHR30055">
    <property type="entry name" value="HTH-TYPE TRANSCRIPTIONAL REGULATOR RUTR"/>
    <property type="match status" value="1"/>
</dbReference>
<dbReference type="InterPro" id="IPR041490">
    <property type="entry name" value="KstR2_TetR_C"/>
</dbReference>
<dbReference type="AlphaFoldDB" id="A0A1L3ZZL9"/>
<evidence type="ECO:0000259" key="6">
    <source>
        <dbReference type="PROSITE" id="PS50977"/>
    </source>
</evidence>
<dbReference type="SUPFAM" id="SSF48498">
    <property type="entry name" value="Tetracyclin repressor-like, C-terminal domain"/>
    <property type="match status" value="1"/>
</dbReference>
<dbReference type="InterPro" id="IPR001647">
    <property type="entry name" value="HTH_TetR"/>
</dbReference>
<dbReference type="Pfam" id="PF00440">
    <property type="entry name" value="TetR_N"/>
    <property type="match status" value="1"/>
</dbReference>
<keyword evidence="2 4" id="KW-0238">DNA-binding</keyword>
<keyword evidence="3" id="KW-0804">Transcription</keyword>
<dbReference type="PANTHER" id="PTHR30055:SF240">
    <property type="entry name" value="HTH-TYPE TRANSCRIPTIONAL REGULATOR ACRR"/>
    <property type="match status" value="1"/>
</dbReference>
<dbReference type="Gene3D" id="1.10.357.10">
    <property type="entry name" value="Tetracycline Repressor, domain 2"/>
    <property type="match status" value="1"/>
</dbReference>
<proteinExistence type="predicted"/>
<evidence type="ECO:0000313" key="7">
    <source>
        <dbReference type="EMBL" id="API61081.1"/>
    </source>
</evidence>